<evidence type="ECO:0000256" key="2">
    <source>
        <dbReference type="SAM" id="SignalP"/>
    </source>
</evidence>
<feature type="transmembrane region" description="Helical" evidence="1">
    <location>
        <begin position="38"/>
        <end position="55"/>
    </location>
</feature>
<dbReference type="AlphaFoldDB" id="A0AAW9SLI6"/>
<keyword evidence="2" id="KW-0732">Signal</keyword>
<evidence type="ECO:0000313" key="4">
    <source>
        <dbReference type="Proteomes" id="UP001428774"/>
    </source>
</evidence>
<gene>
    <name evidence="3" type="ORF">ABFB10_04075</name>
</gene>
<feature type="signal peptide" evidence="2">
    <location>
        <begin position="1"/>
        <end position="22"/>
    </location>
</feature>
<keyword evidence="1" id="KW-1133">Transmembrane helix</keyword>
<dbReference type="EMBL" id="JBDNCH010000002">
    <property type="protein sequence ID" value="MEN9060332.1"/>
    <property type="molecule type" value="Genomic_DNA"/>
</dbReference>
<keyword evidence="4" id="KW-1185">Reference proteome</keyword>
<keyword evidence="1" id="KW-0472">Membrane</keyword>
<name>A0AAW9SLI6_9RHOB</name>
<keyword evidence="1" id="KW-0812">Transmembrane</keyword>
<sequence length="59" mass="5710">MKTLAKLAVVATLAAAPLAATAQEANDPFVSTQTSTVPALAVLGGMALIIAVASADGTN</sequence>
<proteinExistence type="predicted"/>
<evidence type="ECO:0000313" key="3">
    <source>
        <dbReference type="EMBL" id="MEN9060332.1"/>
    </source>
</evidence>
<dbReference type="RefSeq" id="WP_347165525.1">
    <property type="nucleotide sequence ID" value="NZ_JBDNCH010000002.1"/>
</dbReference>
<reference evidence="3 4" key="1">
    <citation type="submission" date="2024-05" db="EMBL/GenBank/DDBJ databases">
        <title>Genome sequence of Ponticoccus litoralis KCCM 90028.</title>
        <authorList>
            <person name="Kim J.M."/>
            <person name="Lee J.K."/>
            <person name="Choi B.J."/>
            <person name="Bayburt H."/>
            <person name="Baek J.H."/>
            <person name="Jeon C.O."/>
        </authorList>
    </citation>
    <scope>NUCLEOTIDE SEQUENCE [LARGE SCALE GENOMIC DNA]</scope>
    <source>
        <strain evidence="3 4">KCCM 90028</strain>
    </source>
</reference>
<comment type="caution">
    <text evidence="3">The sequence shown here is derived from an EMBL/GenBank/DDBJ whole genome shotgun (WGS) entry which is preliminary data.</text>
</comment>
<organism evidence="3 4">
    <name type="scientific">Ponticoccus litoralis</name>
    <dbReference type="NCBI Taxonomy" id="422297"/>
    <lineage>
        <taxon>Bacteria</taxon>
        <taxon>Pseudomonadati</taxon>
        <taxon>Pseudomonadota</taxon>
        <taxon>Alphaproteobacteria</taxon>
        <taxon>Rhodobacterales</taxon>
        <taxon>Roseobacteraceae</taxon>
        <taxon>Ponticoccus</taxon>
    </lineage>
</organism>
<feature type="chain" id="PRO_5043914484" description="Ferrochelatase" evidence="2">
    <location>
        <begin position="23"/>
        <end position="59"/>
    </location>
</feature>
<protein>
    <recommendedName>
        <fullName evidence="5">Ferrochelatase</fullName>
    </recommendedName>
</protein>
<evidence type="ECO:0000256" key="1">
    <source>
        <dbReference type="SAM" id="Phobius"/>
    </source>
</evidence>
<evidence type="ECO:0008006" key="5">
    <source>
        <dbReference type="Google" id="ProtNLM"/>
    </source>
</evidence>
<dbReference type="Proteomes" id="UP001428774">
    <property type="component" value="Unassembled WGS sequence"/>
</dbReference>
<accession>A0AAW9SLI6</accession>